<reference evidence="2" key="2">
    <citation type="submission" date="2025-09" db="UniProtKB">
        <authorList>
            <consortium name="Ensembl"/>
        </authorList>
    </citation>
    <scope>IDENTIFICATION</scope>
</reference>
<dbReference type="Ensembl" id="ENSPMGT00000021667.1">
    <property type="protein sequence ID" value="ENSPMGP00000020338.1"/>
    <property type="gene ID" value="ENSPMGG00000016440.1"/>
</dbReference>
<dbReference type="Gene3D" id="3.10.110.10">
    <property type="entry name" value="Ubiquitin Conjugating Enzyme"/>
    <property type="match status" value="1"/>
</dbReference>
<sequence length="165" mass="19426">MYWTKQLKHIKLALISLSALKKKIREAKDGRFMERDRRILEELKSLHCQPHPFFQIYPSETDFSKSRFILMEGPPDTPYESGVFELFCQFGPEYPVKPPTVRFITFIYHCNINNVGRICHNIFDRGYNAHITMREILNAVYGLLMDPEPQDPLDRNEAKLIESFS</sequence>
<evidence type="ECO:0000313" key="2">
    <source>
        <dbReference type="Ensembl" id="ENSPMGP00000020338.1"/>
    </source>
</evidence>
<dbReference type="Pfam" id="PF00179">
    <property type="entry name" value="UQ_con"/>
    <property type="match status" value="1"/>
</dbReference>
<dbReference type="STRING" id="409849.ENSPMGP00000020338"/>
<organism evidence="2 3">
    <name type="scientific">Periophthalmus magnuspinnatus</name>
    <dbReference type="NCBI Taxonomy" id="409849"/>
    <lineage>
        <taxon>Eukaryota</taxon>
        <taxon>Metazoa</taxon>
        <taxon>Chordata</taxon>
        <taxon>Craniata</taxon>
        <taxon>Vertebrata</taxon>
        <taxon>Euteleostomi</taxon>
        <taxon>Actinopterygii</taxon>
        <taxon>Neopterygii</taxon>
        <taxon>Teleostei</taxon>
        <taxon>Neoteleostei</taxon>
        <taxon>Acanthomorphata</taxon>
        <taxon>Gobiaria</taxon>
        <taxon>Gobiiformes</taxon>
        <taxon>Gobioidei</taxon>
        <taxon>Gobiidae</taxon>
        <taxon>Oxudercinae</taxon>
        <taxon>Periophthalmus</taxon>
    </lineage>
</organism>
<name>A0A3B4AT85_9GOBI</name>
<accession>A0A3B4AT85</accession>
<dbReference type="AlphaFoldDB" id="A0A3B4AT85"/>
<dbReference type="Proteomes" id="UP000261520">
    <property type="component" value="Unplaced"/>
</dbReference>
<dbReference type="SUPFAM" id="SSF54495">
    <property type="entry name" value="UBC-like"/>
    <property type="match status" value="1"/>
</dbReference>
<evidence type="ECO:0000313" key="3">
    <source>
        <dbReference type="Proteomes" id="UP000261520"/>
    </source>
</evidence>
<evidence type="ECO:0000259" key="1">
    <source>
        <dbReference type="PROSITE" id="PS50127"/>
    </source>
</evidence>
<keyword evidence="3" id="KW-1185">Reference proteome</keyword>
<proteinExistence type="predicted"/>
<dbReference type="PANTHER" id="PTHR24068">
    <property type="entry name" value="UBIQUITIN-CONJUGATING ENZYME E2"/>
    <property type="match status" value="1"/>
</dbReference>
<protein>
    <recommendedName>
        <fullName evidence="1">UBC core domain-containing protein</fullName>
    </recommendedName>
</protein>
<dbReference type="SMART" id="SM00212">
    <property type="entry name" value="UBCc"/>
    <property type="match status" value="1"/>
</dbReference>
<dbReference type="PROSITE" id="PS50127">
    <property type="entry name" value="UBC_2"/>
    <property type="match status" value="1"/>
</dbReference>
<feature type="domain" description="UBC core" evidence="1">
    <location>
        <begin position="34"/>
        <end position="165"/>
    </location>
</feature>
<reference evidence="2" key="1">
    <citation type="submission" date="2025-08" db="UniProtKB">
        <authorList>
            <consortium name="Ensembl"/>
        </authorList>
    </citation>
    <scope>IDENTIFICATION</scope>
</reference>
<dbReference type="CDD" id="cd23833">
    <property type="entry name" value="UBCc_ApmR795-like"/>
    <property type="match status" value="1"/>
</dbReference>
<dbReference type="InterPro" id="IPR016135">
    <property type="entry name" value="UBQ-conjugating_enzyme/RWD"/>
</dbReference>
<dbReference type="InterPro" id="IPR000608">
    <property type="entry name" value="UBC"/>
</dbReference>